<dbReference type="Proteomes" id="UP001576780">
    <property type="component" value="Unassembled WGS sequence"/>
</dbReference>
<name>A0ABV4WPT3_9CYAN</name>
<evidence type="ECO:0000256" key="1">
    <source>
        <dbReference type="SAM" id="MobiDB-lite"/>
    </source>
</evidence>
<proteinExistence type="predicted"/>
<reference evidence="2 3" key="1">
    <citation type="submission" date="2024-09" db="EMBL/GenBank/DDBJ databases">
        <title>Floridaenema gen nov. (Aerosakkonemataceae, Aerosakkonematales ord. nov., Cyanobacteria) from benthic tropical and subtropical fresh waters, with the description of four new species.</title>
        <authorList>
            <person name="Moretto J.A."/>
            <person name="Berthold D.E."/>
            <person name="Lefler F.W."/>
            <person name="Huang I.-S."/>
            <person name="Laughinghouse H. IV."/>
        </authorList>
    </citation>
    <scope>NUCLEOTIDE SEQUENCE [LARGE SCALE GENOMIC DNA]</scope>
    <source>
        <strain evidence="2 3">BLCC-F167</strain>
    </source>
</reference>
<dbReference type="EMBL" id="JBHFNT010000173">
    <property type="protein sequence ID" value="MFB2836731.1"/>
    <property type="molecule type" value="Genomic_DNA"/>
</dbReference>
<gene>
    <name evidence="2" type="ORF">ACE1CA_19550</name>
</gene>
<evidence type="ECO:0000313" key="2">
    <source>
        <dbReference type="EMBL" id="MFB2836731.1"/>
    </source>
</evidence>
<evidence type="ECO:0000313" key="3">
    <source>
        <dbReference type="Proteomes" id="UP001576780"/>
    </source>
</evidence>
<keyword evidence="3" id="KW-1185">Reference proteome</keyword>
<dbReference type="RefSeq" id="WP_413279102.1">
    <property type="nucleotide sequence ID" value="NZ_JBHFNT010000173.1"/>
</dbReference>
<organism evidence="2 3">
    <name type="scientific">Floridaenema evergladense BLCC-F167</name>
    <dbReference type="NCBI Taxonomy" id="3153639"/>
    <lineage>
        <taxon>Bacteria</taxon>
        <taxon>Bacillati</taxon>
        <taxon>Cyanobacteriota</taxon>
        <taxon>Cyanophyceae</taxon>
        <taxon>Oscillatoriophycideae</taxon>
        <taxon>Aerosakkonematales</taxon>
        <taxon>Aerosakkonemataceae</taxon>
        <taxon>Floridanema</taxon>
        <taxon>Floridanema evergladense</taxon>
    </lineage>
</organism>
<comment type="caution">
    <text evidence="2">The sequence shown here is derived from an EMBL/GenBank/DDBJ whole genome shotgun (WGS) entry which is preliminary data.</text>
</comment>
<feature type="compositionally biased region" description="Polar residues" evidence="1">
    <location>
        <begin position="34"/>
        <end position="50"/>
    </location>
</feature>
<feature type="region of interest" description="Disordered" evidence="1">
    <location>
        <begin position="25"/>
        <end position="50"/>
    </location>
</feature>
<sequence length="50" mass="5769">MIRSSNQLLITLITKRMIANINKVRSHHERRSHLNCQPKTNKISTTASEP</sequence>
<accession>A0ABV4WPT3</accession>
<protein>
    <submittedName>
        <fullName evidence="2">Uncharacterized protein</fullName>
    </submittedName>
</protein>